<sequence>MNFDPINGVLGKSCRHVPRQVNAAVPHVDETGEVRQTDQLPAPRIETNARVFVQDAPLRQPTTGTEAGTNGVEENI</sequence>
<keyword evidence="3" id="KW-1185">Reference proteome</keyword>
<organism evidence="2 3">
    <name type="scientific">Tahibacter amnicola</name>
    <dbReference type="NCBI Taxonomy" id="2976241"/>
    <lineage>
        <taxon>Bacteria</taxon>
        <taxon>Pseudomonadati</taxon>
        <taxon>Pseudomonadota</taxon>
        <taxon>Gammaproteobacteria</taxon>
        <taxon>Lysobacterales</taxon>
        <taxon>Rhodanobacteraceae</taxon>
        <taxon>Tahibacter</taxon>
    </lineage>
</organism>
<dbReference type="RefSeq" id="WP_261694222.1">
    <property type="nucleotide sequence ID" value="NZ_CP104694.1"/>
</dbReference>
<evidence type="ECO:0000313" key="3">
    <source>
        <dbReference type="Proteomes" id="UP001064632"/>
    </source>
</evidence>
<accession>A0ABY6BCE3</accession>
<reference evidence="2" key="1">
    <citation type="submission" date="2022-09" db="EMBL/GenBank/DDBJ databases">
        <title>Tahibacter sp. nov., isolated from a fresh water.</title>
        <authorList>
            <person name="Baek J.H."/>
            <person name="Lee J.K."/>
            <person name="Kim J.M."/>
            <person name="Jeon C.O."/>
        </authorList>
    </citation>
    <scope>NUCLEOTIDE SEQUENCE</scope>
    <source>
        <strain evidence="2">W38</strain>
    </source>
</reference>
<name>A0ABY6BCE3_9GAMM</name>
<dbReference type="Proteomes" id="UP001064632">
    <property type="component" value="Chromosome"/>
</dbReference>
<dbReference type="EMBL" id="CP104694">
    <property type="protein sequence ID" value="UXI67246.1"/>
    <property type="molecule type" value="Genomic_DNA"/>
</dbReference>
<proteinExistence type="predicted"/>
<feature type="region of interest" description="Disordered" evidence="1">
    <location>
        <begin position="54"/>
        <end position="76"/>
    </location>
</feature>
<gene>
    <name evidence="2" type="ORF">N4264_21275</name>
</gene>
<evidence type="ECO:0000256" key="1">
    <source>
        <dbReference type="SAM" id="MobiDB-lite"/>
    </source>
</evidence>
<evidence type="ECO:0000313" key="2">
    <source>
        <dbReference type="EMBL" id="UXI67246.1"/>
    </source>
</evidence>
<protein>
    <submittedName>
        <fullName evidence="2">Uncharacterized protein</fullName>
    </submittedName>
</protein>